<dbReference type="PIRSF" id="PIRSF000197">
    <property type="entry name" value="Bifunct_PutA"/>
    <property type="match status" value="1"/>
</dbReference>
<evidence type="ECO:0000259" key="6">
    <source>
        <dbReference type="Pfam" id="PF00171"/>
    </source>
</evidence>
<keyword evidence="4" id="KW-0520">NAD</keyword>
<dbReference type="SUPFAM" id="SSF53720">
    <property type="entry name" value="ALDH-like"/>
    <property type="match status" value="1"/>
</dbReference>
<evidence type="ECO:0000313" key="9">
    <source>
        <dbReference type="EMBL" id="SVA56814.1"/>
    </source>
</evidence>
<feature type="non-terminal residue" evidence="9">
    <location>
        <position position="1036"/>
    </location>
</feature>
<dbReference type="InterPro" id="IPR005933">
    <property type="entry name" value="PutA_C"/>
</dbReference>
<dbReference type="EC" id="1.2.1.88" evidence="2"/>
<organism evidence="9">
    <name type="scientific">marine metagenome</name>
    <dbReference type="NCBI Taxonomy" id="408172"/>
    <lineage>
        <taxon>unclassified sequences</taxon>
        <taxon>metagenomes</taxon>
        <taxon>ecological metagenomes</taxon>
    </lineage>
</organism>
<evidence type="ECO:0000256" key="2">
    <source>
        <dbReference type="ARBA" id="ARBA00012884"/>
    </source>
</evidence>
<feature type="domain" description="Proline dehydrogenase" evidence="7">
    <location>
        <begin position="195"/>
        <end position="482"/>
    </location>
</feature>
<dbReference type="InterPro" id="IPR016163">
    <property type="entry name" value="Ald_DH_C"/>
</dbReference>
<dbReference type="Pfam" id="PF14850">
    <property type="entry name" value="Pro_dh-DNA_bdg"/>
    <property type="match status" value="1"/>
</dbReference>
<dbReference type="InterPro" id="IPR024082">
    <property type="entry name" value="PRODH_PutA_dom_II"/>
</dbReference>
<dbReference type="EMBL" id="UINC01013103">
    <property type="protein sequence ID" value="SVA56814.1"/>
    <property type="molecule type" value="Genomic_DNA"/>
</dbReference>
<proteinExistence type="predicted"/>
<dbReference type="InterPro" id="IPR029041">
    <property type="entry name" value="FAD-linked_oxidoreductase-like"/>
</dbReference>
<dbReference type="Gene3D" id="3.20.20.220">
    <property type="match status" value="1"/>
</dbReference>
<dbReference type="NCBIfam" id="NF008869">
    <property type="entry name" value="PRK11904.1"/>
    <property type="match status" value="1"/>
</dbReference>
<evidence type="ECO:0000256" key="1">
    <source>
        <dbReference type="ARBA" id="ARBA00004786"/>
    </source>
</evidence>
<dbReference type="GO" id="GO:0004657">
    <property type="term" value="F:proline dehydrogenase activity"/>
    <property type="evidence" value="ECO:0007669"/>
    <property type="project" value="InterPro"/>
</dbReference>
<dbReference type="Pfam" id="PF00171">
    <property type="entry name" value="Aldedh"/>
    <property type="match status" value="1"/>
</dbReference>
<dbReference type="GO" id="GO:0010133">
    <property type="term" value="P:L-proline catabolic process to L-glutamate"/>
    <property type="evidence" value="ECO:0007669"/>
    <property type="project" value="InterPro"/>
</dbReference>
<dbReference type="InterPro" id="IPR025703">
    <property type="entry name" value="Bifunct_PutA"/>
</dbReference>
<protein>
    <recommendedName>
        <fullName evidence="2">L-glutamate gamma-semialdehyde dehydrogenase</fullName>
        <ecNumber evidence="2">1.2.1.88</ecNumber>
    </recommendedName>
</protein>
<reference evidence="9" key="1">
    <citation type="submission" date="2018-05" db="EMBL/GenBank/DDBJ databases">
        <authorList>
            <person name="Lanie J.A."/>
            <person name="Ng W.-L."/>
            <person name="Kazmierczak K.M."/>
            <person name="Andrzejewski T.M."/>
            <person name="Davidsen T.M."/>
            <person name="Wayne K.J."/>
            <person name="Tettelin H."/>
            <person name="Glass J.I."/>
            <person name="Rusch D."/>
            <person name="Podicherti R."/>
            <person name="Tsui H.-C.T."/>
            <person name="Winkler M.E."/>
        </authorList>
    </citation>
    <scope>NUCLEOTIDE SEQUENCE</scope>
</reference>
<dbReference type="InterPro" id="IPR016161">
    <property type="entry name" value="Ald_DH/histidinol_DH"/>
</dbReference>
<evidence type="ECO:0000259" key="8">
    <source>
        <dbReference type="Pfam" id="PF14850"/>
    </source>
</evidence>
<feature type="domain" description="Proline dehydrogenase PutA" evidence="8">
    <location>
        <begin position="64"/>
        <end position="177"/>
    </location>
</feature>
<dbReference type="InterPro" id="IPR015590">
    <property type="entry name" value="Aldehyde_DH_dom"/>
</dbReference>
<dbReference type="SUPFAM" id="SSF51730">
    <property type="entry name" value="FAD-linked oxidoreductase"/>
    <property type="match status" value="1"/>
</dbReference>
<dbReference type="FunFam" id="3.40.309.10:FF:000005">
    <property type="entry name" value="1-pyrroline-5-carboxylate dehydrogenase 1"/>
    <property type="match status" value="1"/>
</dbReference>
<dbReference type="Gene3D" id="3.40.605.10">
    <property type="entry name" value="Aldehyde Dehydrogenase, Chain A, domain 1"/>
    <property type="match status" value="1"/>
</dbReference>
<evidence type="ECO:0000256" key="5">
    <source>
        <dbReference type="ARBA" id="ARBA00048142"/>
    </source>
</evidence>
<dbReference type="Pfam" id="PF01619">
    <property type="entry name" value="Pro_dh"/>
    <property type="match status" value="1"/>
</dbReference>
<dbReference type="AlphaFoldDB" id="A0A381WWD3"/>
<dbReference type="GO" id="GO:0003842">
    <property type="term" value="F:L-glutamate gamma-semialdehyde dehydrogenase activity"/>
    <property type="evidence" value="ECO:0007669"/>
    <property type="project" value="UniProtKB-EC"/>
</dbReference>
<keyword evidence="3" id="KW-0560">Oxidoreductase</keyword>
<dbReference type="Gene3D" id="3.40.309.10">
    <property type="entry name" value="Aldehyde Dehydrogenase, Chain A, domain 2"/>
    <property type="match status" value="1"/>
</dbReference>
<feature type="domain" description="Aldehyde dehydrogenase" evidence="6">
    <location>
        <begin position="568"/>
        <end position="1022"/>
    </location>
</feature>
<dbReference type="Gene3D" id="1.20.5.460">
    <property type="entry name" value="Single helix bin"/>
    <property type="match status" value="1"/>
</dbReference>
<dbReference type="GO" id="GO:0009898">
    <property type="term" value="C:cytoplasmic side of plasma membrane"/>
    <property type="evidence" value="ECO:0007669"/>
    <property type="project" value="TreeGrafter"/>
</dbReference>
<dbReference type="InterPro" id="IPR050485">
    <property type="entry name" value="Proline_metab_enzyme"/>
</dbReference>
<evidence type="ECO:0000256" key="4">
    <source>
        <dbReference type="ARBA" id="ARBA00023027"/>
    </source>
</evidence>
<dbReference type="SUPFAM" id="SSF81935">
    <property type="entry name" value="N-terminal domain of bifunctional PutA protein"/>
    <property type="match status" value="1"/>
</dbReference>
<dbReference type="InterPro" id="IPR024089">
    <property type="entry name" value="PRODH_PutA_dom_I/II"/>
</dbReference>
<dbReference type="PROSITE" id="PS00070">
    <property type="entry name" value="ALDEHYDE_DEHYDR_CYS"/>
    <property type="match status" value="1"/>
</dbReference>
<dbReference type="InterPro" id="IPR002872">
    <property type="entry name" value="Proline_DH_dom"/>
</dbReference>
<dbReference type="GO" id="GO:0003700">
    <property type="term" value="F:DNA-binding transcription factor activity"/>
    <property type="evidence" value="ECO:0007669"/>
    <property type="project" value="InterPro"/>
</dbReference>
<accession>A0A381WWD3</accession>
<comment type="pathway">
    <text evidence="1">Amino-acid degradation; L-proline degradation into L-glutamate; L-glutamate from L-proline: step 2/2.</text>
</comment>
<name>A0A381WWD3_9ZZZZ</name>
<evidence type="ECO:0000256" key="3">
    <source>
        <dbReference type="ARBA" id="ARBA00023002"/>
    </source>
</evidence>
<dbReference type="CDD" id="cd07125">
    <property type="entry name" value="ALDH_PutA-P5CDH"/>
    <property type="match status" value="1"/>
</dbReference>
<dbReference type="InterPro" id="IPR016160">
    <property type="entry name" value="Ald_DH_CS_CYS"/>
</dbReference>
<gene>
    <name evidence="9" type="ORF">METZ01_LOCUS109668</name>
</gene>
<dbReference type="PANTHER" id="PTHR42862:SF1">
    <property type="entry name" value="DELTA-1-PYRROLINE-5-CARBOXYLATE DEHYDROGENASE 2, ISOFORM A-RELATED"/>
    <property type="match status" value="1"/>
</dbReference>
<dbReference type="InterPro" id="IPR016162">
    <property type="entry name" value="Ald_DH_N"/>
</dbReference>
<evidence type="ECO:0000259" key="7">
    <source>
        <dbReference type="Pfam" id="PF01619"/>
    </source>
</evidence>
<dbReference type="PANTHER" id="PTHR42862">
    <property type="entry name" value="DELTA-1-PYRROLINE-5-CARBOXYLATE DEHYDROGENASE 1, ISOFORM A-RELATED"/>
    <property type="match status" value="1"/>
</dbReference>
<dbReference type="NCBIfam" id="TIGR01238">
    <property type="entry name" value="D1pyr5carbox3"/>
    <property type="match status" value="1"/>
</dbReference>
<comment type="catalytic activity">
    <reaction evidence="5">
        <text>L-glutamate 5-semialdehyde + NAD(+) + H2O = L-glutamate + NADH + 2 H(+)</text>
        <dbReference type="Rhea" id="RHEA:30235"/>
        <dbReference type="ChEBI" id="CHEBI:15377"/>
        <dbReference type="ChEBI" id="CHEBI:15378"/>
        <dbReference type="ChEBI" id="CHEBI:29985"/>
        <dbReference type="ChEBI" id="CHEBI:57540"/>
        <dbReference type="ChEBI" id="CHEBI:57945"/>
        <dbReference type="ChEBI" id="CHEBI:58066"/>
        <dbReference type="EC" id="1.2.1.88"/>
    </reaction>
</comment>
<sequence>MNNLSHVNFERINAVAYANEENIVKELLEYLTPEYYSKLNNIKDRAGEIVTSARKSIGLINNPIDNLLQEYQLNTHEGTILLCLAEALLRIPDKKTIDRLLEDKFTSTDWKKHTGFDKGFFVNASSWAFFLTGNILKKSELDKNKIEETYKGLLKKSSEPVFRNIIKQAVMILAKQFVFKPKMDEAINFTSSEKYKKNIFSFDMLGEGSRTMEDAESYFEDYKNSIKYTGEKLNNDNDIKYSNGVSIKISALHPRYERNKIVDLENELLPKLVSLCELAKKYNIQLCIDAEENYRLILSLKLLEKLSSDKKLKDWNGLGLAVQAYQKRAFYVIDWLKELAKRDGRIIMVRLVKGAYWDSEIKLGQELGVENYPVFTRKSLTDLSWMACALKLFKYQNYIFPAFATHNAYSIAFIEEFGKDKIFEFQRIHGMADVIHNYFNKYSNDNYQKCRIYAPVGNYDDLLPYLMRRLLENGANTSFVNKMNDPKLDVDEILIDPIKIINNYKQIKNPQIPLPPEIFLPERENSKGYDLDNEYSRERFISIFNNSEKEYKAYSIINNKNEIGFDLVNVLNPANLKKVVGKVSFANEKIITESIINAASFYSTWKNTTVEERVLIIKNFAKLLEDNTDHLIKLCVCEAGKTIIDSINDLREAVDFCYYYSAEAKKLFSEEIILNGPTGEKNKLFYEGKGVIFAISPWNFPIAIFVGQVVSCLLSGNTVIAKPAEQTSIIAYEVTKLLFKAGLPAKALQLLLGEGEKIGPIVFKNNKIKGVVFTGSCETAKIIQNQLNQREEIVTLSAETGGQNFMIVDSSALTEQVVDDAIESGFNAAGQRCSALRILAIQDEVYDKTIEMLIGATNKIKVGMPNLIDTDIGPVIDIEAKDKIENHLNKFKNKILVKGNYDQNLNGYFVSPTVIEISNLKDIKEEIFGPVIHTYKYKSEEIEKLVDDINQMNYGLTLGIQSRIENTINYIFHNASIGNIYINRNITGAVVGVQPFGGRGLSGTGPKAGGPNYLLKFVNEKTYSYDTTAAGGNASL</sequence>